<dbReference type="Pfam" id="PF19564">
    <property type="entry name" value="DUF6086"/>
    <property type="match status" value="1"/>
</dbReference>
<keyword evidence="2" id="KW-1185">Reference proteome</keyword>
<sequence>MSQYFNDGDRNSLWNPSSRVAVLFVRTSEVVSSLVGLPSGIGGMWADEYAIDVDVFVRFVDALVLEYRSSSHQVLRSLLEGWLVTAIVMVERAGRELPSLRAEVSLSPRDVSVGSSGVGALGDGARLLELAGVQSRAMPV</sequence>
<evidence type="ECO:0000313" key="2">
    <source>
        <dbReference type="Proteomes" id="UP001241758"/>
    </source>
</evidence>
<reference evidence="1 2" key="1">
    <citation type="submission" date="2023-05" db="EMBL/GenBank/DDBJ databases">
        <title>Actinoplanes sp. NEAU-A12 genome sequencing.</title>
        <authorList>
            <person name="Wang Z.-S."/>
        </authorList>
    </citation>
    <scope>NUCLEOTIDE SEQUENCE [LARGE SCALE GENOMIC DNA]</scope>
    <source>
        <strain evidence="1 2">NEAU-A12</strain>
    </source>
</reference>
<dbReference type="InterPro" id="IPR045732">
    <property type="entry name" value="DUF6086"/>
</dbReference>
<organism evidence="1 2">
    <name type="scientific">Actinoplanes sandaracinus</name>
    <dbReference type="NCBI Taxonomy" id="3045177"/>
    <lineage>
        <taxon>Bacteria</taxon>
        <taxon>Bacillati</taxon>
        <taxon>Actinomycetota</taxon>
        <taxon>Actinomycetes</taxon>
        <taxon>Micromonosporales</taxon>
        <taxon>Micromonosporaceae</taxon>
        <taxon>Actinoplanes</taxon>
    </lineage>
</organism>
<name>A0ABT6WZ91_9ACTN</name>
<protein>
    <submittedName>
        <fullName evidence="1">DUF6086 family protein</fullName>
    </submittedName>
</protein>
<dbReference type="EMBL" id="JASCTH010000040">
    <property type="protein sequence ID" value="MDI6105077.1"/>
    <property type="molecule type" value="Genomic_DNA"/>
</dbReference>
<comment type="caution">
    <text evidence="1">The sequence shown here is derived from an EMBL/GenBank/DDBJ whole genome shotgun (WGS) entry which is preliminary data.</text>
</comment>
<accession>A0ABT6WZ91</accession>
<proteinExistence type="predicted"/>
<gene>
    <name evidence="1" type="ORF">QLQ12_41485</name>
</gene>
<dbReference type="Proteomes" id="UP001241758">
    <property type="component" value="Unassembled WGS sequence"/>
</dbReference>
<dbReference type="RefSeq" id="WP_282766540.1">
    <property type="nucleotide sequence ID" value="NZ_JASCTH010000040.1"/>
</dbReference>
<evidence type="ECO:0000313" key="1">
    <source>
        <dbReference type="EMBL" id="MDI6105077.1"/>
    </source>
</evidence>